<evidence type="ECO:0000256" key="7">
    <source>
        <dbReference type="RuleBase" id="RU079119"/>
    </source>
</evidence>
<proteinExistence type="inferred from homology"/>
<dbReference type="AlphaFoldDB" id="A0A0M3K1F4"/>
<evidence type="ECO:0000313" key="11">
    <source>
        <dbReference type="WBParaSite" id="ASIM_0001469501-mRNA-1"/>
    </source>
</evidence>
<comment type="similarity">
    <text evidence="7">Belongs to the DHHC palmitoyltransferase family.</text>
</comment>
<evidence type="ECO:0000256" key="1">
    <source>
        <dbReference type="ARBA" id="ARBA00004141"/>
    </source>
</evidence>
<organism evidence="11">
    <name type="scientific">Anisakis simplex</name>
    <name type="common">Herring worm</name>
    <dbReference type="NCBI Taxonomy" id="6269"/>
    <lineage>
        <taxon>Eukaryota</taxon>
        <taxon>Metazoa</taxon>
        <taxon>Ecdysozoa</taxon>
        <taxon>Nematoda</taxon>
        <taxon>Chromadorea</taxon>
        <taxon>Rhabditida</taxon>
        <taxon>Spirurina</taxon>
        <taxon>Ascaridomorpha</taxon>
        <taxon>Ascaridoidea</taxon>
        <taxon>Anisakidae</taxon>
        <taxon>Anisakis</taxon>
        <taxon>Anisakis simplex complex</taxon>
    </lineage>
</organism>
<dbReference type="OrthoDB" id="302728at2759"/>
<dbReference type="Pfam" id="PF01529">
    <property type="entry name" value="DHHC"/>
    <property type="match status" value="1"/>
</dbReference>
<reference evidence="9 10" key="2">
    <citation type="submission" date="2018-11" db="EMBL/GenBank/DDBJ databases">
        <authorList>
            <consortium name="Pathogen Informatics"/>
        </authorList>
    </citation>
    <scope>NUCLEOTIDE SEQUENCE [LARGE SCALE GENOMIC DNA]</scope>
</reference>
<dbReference type="GO" id="GO:0016020">
    <property type="term" value="C:membrane"/>
    <property type="evidence" value="ECO:0007669"/>
    <property type="project" value="UniProtKB-SubCell"/>
</dbReference>
<evidence type="ECO:0000256" key="5">
    <source>
        <dbReference type="ARBA" id="ARBA00023136"/>
    </source>
</evidence>
<comment type="catalytic activity">
    <reaction evidence="7">
        <text>L-cysteinyl-[protein] + hexadecanoyl-CoA = S-hexadecanoyl-L-cysteinyl-[protein] + CoA</text>
        <dbReference type="Rhea" id="RHEA:36683"/>
        <dbReference type="Rhea" id="RHEA-COMP:10131"/>
        <dbReference type="Rhea" id="RHEA-COMP:11032"/>
        <dbReference type="ChEBI" id="CHEBI:29950"/>
        <dbReference type="ChEBI" id="CHEBI:57287"/>
        <dbReference type="ChEBI" id="CHEBI:57379"/>
        <dbReference type="ChEBI" id="CHEBI:74151"/>
        <dbReference type="EC" id="2.3.1.225"/>
    </reaction>
</comment>
<dbReference type="Proteomes" id="UP000267096">
    <property type="component" value="Unassembled WGS sequence"/>
</dbReference>
<evidence type="ECO:0000256" key="4">
    <source>
        <dbReference type="ARBA" id="ARBA00022989"/>
    </source>
</evidence>
<reference evidence="11" key="1">
    <citation type="submission" date="2017-02" db="UniProtKB">
        <authorList>
            <consortium name="WormBaseParasite"/>
        </authorList>
    </citation>
    <scope>IDENTIFICATION</scope>
</reference>
<dbReference type="WBParaSite" id="ASIM_0001469501-mRNA-1">
    <property type="protein sequence ID" value="ASIM_0001469501-mRNA-1"/>
    <property type="gene ID" value="ASIM_0001469501"/>
</dbReference>
<sequence length="288" mass="33181">MYGTERYGTTTAEDMAESLFDDFTGRIKKMLPSETQDLIAMFILFIMLPLGFVFEIFVILPRCYDIFSESWIWRVCILSYLGINAFTNIYKMIVVGPNGRCSELPALIKPGYHYCHNCQLNEPPRSHHCPTCDKCALRRDHHCSFAAVCVGHFNQRWNWSFMWSALGGFTVMQLWQLVVPHIALLARVITFSQFLCVMVFVFALTVSLFLTYLIGAQLFCLYRGQTRVEYLMDVHAYQLGFMENVRQALGRHWPLIFLTAFISSPLPSDGLSFMTRETKPIAENTKTL</sequence>
<feature type="transmembrane region" description="Helical" evidence="7">
    <location>
        <begin position="71"/>
        <end position="90"/>
    </location>
</feature>
<feature type="domain" description="Palmitoyltransferase DHHC" evidence="8">
    <location>
        <begin position="111"/>
        <end position="231"/>
    </location>
</feature>
<comment type="domain">
    <text evidence="7">The DHHC domain is required for palmitoyltransferase activity.</text>
</comment>
<evidence type="ECO:0000259" key="8">
    <source>
        <dbReference type="Pfam" id="PF01529"/>
    </source>
</evidence>
<dbReference type="InterPro" id="IPR001594">
    <property type="entry name" value="Palmitoyltrfase_DHHC"/>
</dbReference>
<evidence type="ECO:0000313" key="9">
    <source>
        <dbReference type="EMBL" id="VDK51491.1"/>
    </source>
</evidence>
<evidence type="ECO:0000313" key="10">
    <source>
        <dbReference type="Proteomes" id="UP000267096"/>
    </source>
</evidence>
<keyword evidence="5 7" id="KW-0472">Membrane</keyword>
<keyword evidence="2 7" id="KW-0808">Transferase</keyword>
<dbReference type="EC" id="2.3.1.225" evidence="7"/>
<keyword evidence="6 7" id="KW-0012">Acyltransferase</keyword>
<keyword evidence="10" id="KW-1185">Reference proteome</keyword>
<accession>A0A0M3K1F4</accession>
<dbReference type="GO" id="GO:0019706">
    <property type="term" value="F:protein-cysteine S-palmitoyltransferase activity"/>
    <property type="evidence" value="ECO:0007669"/>
    <property type="project" value="UniProtKB-EC"/>
</dbReference>
<gene>
    <name evidence="9" type="ORF">ASIM_LOCUS14105</name>
</gene>
<dbReference type="PANTHER" id="PTHR12246">
    <property type="entry name" value="PALMITOYLTRANSFERASE ZDHHC16"/>
    <property type="match status" value="1"/>
</dbReference>
<evidence type="ECO:0000256" key="2">
    <source>
        <dbReference type="ARBA" id="ARBA00022679"/>
    </source>
</evidence>
<protein>
    <recommendedName>
        <fullName evidence="7">Palmitoyltransferase</fullName>
        <ecNumber evidence="7">2.3.1.225</ecNumber>
    </recommendedName>
</protein>
<dbReference type="EMBL" id="UYRR01031619">
    <property type="protein sequence ID" value="VDK51491.1"/>
    <property type="molecule type" value="Genomic_DNA"/>
</dbReference>
<feature type="transmembrane region" description="Helical" evidence="7">
    <location>
        <begin position="191"/>
        <end position="222"/>
    </location>
</feature>
<evidence type="ECO:0000256" key="6">
    <source>
        <dbReference type="ARBA" id="ARBA00023315"/>
    </source>
</evidence>
<keyword evidence="3 7" id="KW-0812">Transmembrane</keyword>
<dbReference type="InterPro" id="IPR039859">
    <property type="entry name" value="PFA4/ZDH16/20/ERF2-like"/>
</dbReference>
<evidence type="ECO:0000256" key="3">
    <source>
        <dbReference type="ARBA" id="ARBA00022692"/>
    </source>
</evidence>
<feature type="transmembrane region" description="Helical" evidence="7">
    <location>
        <begin position="38"/>
        <end position="59"/>
    </location>
</feature>
<keyword evidence="4 7" id="KW-1133">Transmembrane helix</keyword>
<name>A0A0M3K1F4_ANISI</name>
<feature type="transmembrane region" description="Helical" evidence="7">
    <location>
        <begin position="161"/>
        <end position="179"/>
    </location>
</feature>
<dbReference type="PROSITE" id="PS50216">
    <property type="entry name" value="DHHC"/>
    <property type="match status" value="1"/>
</dbReference>
<comment type="subcellular location">
    <subcellularLocation>
        <location evidence="1">Membrane</location>
        <topology evidence="1">Multi-pass membrane protein</topology>
    </subcellularLocation>
</comment>